<evidence type="ECO:0000313" key="2">
    <source>
        <dbReference type="Proteomes" id="UP000197065"/>
    </source>
</evidence>
<dbReference type="EMBL" id="FYEH01000007">
    <property type="protein sequence ID" value="SNB69578.1"/>
    <property type="molecule type" value="Genomic_DNA"/>
</dbReference>
<accession>A0A212RBX3</accession>
<evidence type="ECO:0000313" key="1">
    <source>
        <dbReference type="EMBL" id="SNB69578.1"/>
    </source>
</evidence>
<reference evidence="1 2" key="1">
    <citation type="submission" date="2017-06" db="EMBL/GenBank/DDBJ databases">
        <authorList>
            <person name="Kim H.J."/>
            <person name="Triplett B.A."/>
        </authorList>
    </citation>
    <scope>NUCLEOTIDE SEQUENCE [LARGE SCALE GENOMIC DNA]</scope>
    <source>
        <strain evidence="1 2">B29T1</strain>
    </source>
</reference>
<gene>
    <name evidence="1" type="ORF">SAMN07250955_10711</name>
</gene>
<sequence>MRLFARQSNRMPDGKKTDAADKTAVFRRLEEIALIAAKMQAPTEVPTEAEPAASALELACARIREETAQTLEQAFEQRLATRERDLQAEVAGVIASIIESYKASIRRQDDILRGVLAAACERLLDAATARRAIELIPTDPARQAPVRVTTGAGFPGTDLLQLLAGRQAARIVEIETTTALAPHQVLIGWEPGWAEIDGTAWLDGLRERLTPSEIDSASISDLTTTQA</sequence>
<proteinExistence type="predicted"/>
<keyword evidence="2" id="KW-1185">Reference proteome</keyword>
<name>A0A212RBX3_9PROT</name>
<protein>
    <submittedName>
        <fullName evidence="1">Uncharacterized protein</fullName>
    </submittedName>
</protein>
<dbReference type="AlphaFoldDB" id="A0A212RBX3"/>
<organism evidence="1 2">
    <name type="scientific">Arboricoccus pini</name>
    <dbReference type="NCBI Taxonomy" id="1963835"/>
    <lineage>
        <taxon>Bacteria</taxon>
        <taxon>Pseudomonadati</taxon>
        <taxon>Pseudomonadota</taxon>
        <taxon>Alphaproteobacteria</taxon>
        <taxon>Geminicoccales</taxon>
        <taxon>Geminicoccaceae</taxon>
        <taxon>Arboricoccus</taxon>
    </lineage>
</organism>
<dbReference type="RefSeq" id="WP_088561592.1">
    <property type="nucleotide sequence ID" value="NZ_FYEH01000007.1"/>
</dbReference>
<dbReference type="Proteomes" id="UP000197065">
    <property type="component" value="Unassembled WGS sequence"/>
</dbReference>